<dbReference type="InterPro" id="IPR003594">
    <property type="entry name" value="HATPase_dom"/>
</dbReference>
<dbReference type="SUPFAM" id="SSF55874">
    <property type="entry name" value="ATPase domain of HSP90 chaperone/DNA topoisomerase II/histidine kinase"/>
    <property type="match status" value="1"/>
</dbReference>
<keyword evidence="2 8" id="KW-0808">Transferase</keyword>
<evidence type="ECO:0000259" key="7">
    <source>
        <dbReference type="PROSITE" id="PS50109"/>
    </source>
</evidence>
<keyword evidence="6" id="KW-0902">Two-component regulatory system</keyword>
<dbReference type="InterPro" id="IPR004358">
    <property type="entry name" value="Sig_transdc_His_kin-like_C"/>
</dbReference>
<dbReference type="PRINTS" id="PR00344">
    <property type="entry name" value="BCTRLSENSOR"/>
</dbReference>
<dbReference type="EC" id="2.7.-.-" evidence="8"/>
<accession>A0A645JV50</accession>
<reference evidence="8" key="1">
    <citation type="submission" date="2019-08" db="EMBL/GenBank/DDBJ databases">
        <authorList>
            <person name="Kucharzyk K."/>
            <person name="Murdoch R.W."/>
            <person name="Higgins S."/>
            <person name="Loffler F."/>
        </authorList>
    </citation>
    <scope>NUCLEOTIDE SEQUENCE</scope>
</reference>
<dbReference type="Pfam" id="PF02518">
    <property type="entry name" value="HATPase_c"/>
    <property type="match status" value="1"/>
</dbReference>
<dbReference type="GO" id="GO:0005524">
    <property type="term" value="F:ATP binding"/>
    <property type="evidence" value="ECO:0007669"/>
    <property type="project" value="UniProtKB-KW"/>
</dbReference>
<comment type="caution">
    <text evidence="8">The sequence shown here is derived from an EMBL/GenBank/DDBJ whole genome shotgun (WGS) entry which is preliminary data.</text>
</comment>
<protein>
    <submittedName>
        <fullName evidence="8">Adaptive-response sensory-kinase SasA</fullName>
        <ecNumber evidence="8">2.7.-.-</ecNumber>
    </submittedName>
</protein>
<evidence type="ECO:0000256" key="4">
    <source>
        <dbReference type="ARBA" id="ARBA00022777"/>
    </source>
</evidence>
<gene>
    <name evidence="8" type="primary">sasA_347</name>
    <name evidence="8" type="ORF">SDC9_210867</name>
</gene>
<dbReference type="AlphaFoldDB" id="A0A645JV50"/>
<keyword evidence="4 8" id="KW-0418">Kinase</keyword>
<keyword evidence="3" id="KW-0547">Nucleotide-binding</keyword>
<dbReference type="GO" id="GO:0000160">
    <property type="term" value="P:phosphorelay signal transduction system"/>
    <property type="evidence" value="ECO:0007669"/>
    <property type="project" value="UniProtKB-KW"/>
</dbReference>
<evidence type="ECO:0000313" key="8">
    <source>
        <dbReference type="EMBL" id="MPN63113.1"/>
    </source>
</evidence>
<dbReference type="PANTHER" id="PTHR43065">
    <property type="entry name" value="SENSOR HISTIDINE KINASE"/>
    <property type="match status" value="1"/>
</dbReference>
<evidence type="ECO:0000256" key="2">
    <source>
        <dbReference type="ARBA" id="ARBA00022679"/>
    </source>
</evidence>
<evidence type="ECO:0000256" key="3">
    <source>
        <dbReference type="ARBA" id="ARBA00022741"/>
    </source>
</evidence>
<feature type="domain" description="Histidine kinase" evidence="7">
    <location>
        <begin position="1"/>
        <end position="80"/>
    </location>
</feature>
<name>A0A645JV50_9ZZZZ</name>
<keyword evidence="5" id="KW-0067">ATP-binding</keyword>
<dbReference type="EMBL" id="VSSQ01142074">
    <property type="protein sequence ID" value="MPN63113.1"/>
    <property type="molecule type" value="Genomic_DNA"/>
</dbReference>
<proteinExistence type="predicted"/>
<sequence length="87" mass="9730">MVSIREERDSLLLCVEDTGPGIQPEISRKIFRQGYTTKGQGRGTGLALVQETTEAYQGQIRVESEPGVGTTFFLTFHREPKEENTNV</sequence>
<dbReference type="InterPro" id="IPR036890">
    <property type="entry name" value="HATPase_C_sf"/>
</dbReference>
<dbReference type="PANTHER" id="PTHR43065:SF10">
    <property type="entry name" value="PEROXIDE STRESS-ACTIVATED HISTIDINE KINASE MAK3"/>
    <property type="match status" value="1"/>
</dbReference>
<evidence type="ECO:0000256" key="1">
    <source>
        <dbReference type="ARBA" id="ARBA00022553"/>
    </source>
</evidence>
<dbReference type="InterPro" id="IPR005467">
    <property type="entry name" value="His_kinase_dom"/>
</dbReference>
<dbReference type="PROSITE" id="PS50109">
    <property type="entry name" value="HIS_KIN"/>
    <property type="match status" value="1"/>
</dbReference>
<organism evidence="8">
    <name type="scientific">bioreactor metagenome</name>
    <dbReference type="NCBI Taxonomy" id="1076179"/>
    <lineage>
        <taxon>unclassified sequences</taxon>
        <taxon>metagenomes</taxon>
        <taxon>ecological metagenomes</taxon>
    </lineage>
</organism>
<keyword evidence="1" id="KW-0597">Phosphoprotein</keyword>
<dbReference type="GO" id="GO:0016301">
    <property type="term" value="F:kinase activity"/>
    <property type="evidence" value="ECO:0007669"/>
    <property type="project" value="UniProtKB-KW"/>
</dbReference>
<evidence type="ECO:0000256" key="5">
    <source>
        <dbReference type="ARBA" id="ARBA00022840"/>
    </source>
</evidence>
<evidence type="ECO:0000256" key="6">
    <source>
        <dbReference type="ARBA" id="ARBA00023012"/>
    </source>
</evidence>
<dbReference type="Gene3D" id="3.30.565.10">
    <property type="entry name" value="Histidine kinase-like ATPase, C-terminal domain"/>
    <property type="match status" value="1"/>
</dbReference>